<keyword evidence="2" id="KW-1133">Transmembrane helix</keyword>
<protein>
    <submittedName>
        <fullName evidence="3">Uncharacterized protein</fullName>
    </submittedName>
</protein>
<proteinExistence type="predicted"/>
<keyword evidence="4" id="KW-1185">Reference proteome</keyword>
<keyword evidence="2" id="KW-0812">Transmembrane</keyword>
<gene>
    <name evidence="3" type="ORF">CRG98_012851</name>
</gene>
<dbReference type="EMBL" id="PGOL01000657">
    <property type="protein sequence ID" value="PKI66845.1"/>
    <property type="molecule type" value="Genomic_DNA"/>
</dbReference>
<sequence>MEKKAGSLIGKSNEEAGSVRNSLEEERTVMALAIHATSVTVPVIKDLTHGGKILYDADLSKSIKVMEELLMSKVQHSKHGSAEFDHKLIIVRKSMRELEDVLINLFPVGVADLEDELQDASLSYLAAGWAGKWKRQQHFCSPLTVTRMCAMEAIRLFTRITFLTSGSGITFCLCYFYLVLLPLQLVSPPSVS</sequence>
<evidence type="ECO:0000313" key="3">
    <source>
        <dbReference type="EMBL" id="PKI66845.1"/>
    </source>
</evidence>
<dbReference type="Proteomes" id="UP000233551">
    <property type="component" value="Unassembled WGS sequence"/>
</dbReference>
<comment type="caution">
    <text evidence="3">The sequence shown here is derived from an EMBL/GenBank/DDBJ whole genome shotgun (WGS) entry which is preliminary data.</text>
</comment>
<dbReference type="AlphaFoldDB" id="A0A2I0KEA6"/>
<organism evidence="3 4">
    <name type="scientific">Punica granatum</name>
    <name type="common">Pomegranate</name>
    <dbReference type="NCBI Taxonomy" id="22663"/>
    <lineage>
        <taxon>Eukaryota</taxon>
        <taxon>Viridiplantae</taxon>
        <taxon>Streptophyta</taxon>
        <taxon>Embryophyta</taxon>
        <taxon>Tracheophyta</taxon>
        <taxon>Spermatophyta</taxon>
        <taxon>Magnoliopsida</taxon>
        <taxon>eudicotyledons</taxon>
        <taxon>Gunneridae</taxon>
        <taxon>Pentapetalae</taxon>
        <taxon>rosids</taxon>
        <taxon>malvids</taxon>
        <taxon>Myrtales</taxon>
        <taxon>Lythraceae</taxon>
        <taxon>Punica</taxon>
    </lineage>
</organism>
<reference evidence="3 4" key="1">
    <citation type="submission" date="2017-11" db="EMBL/GenBank/DDBJ databases">
        <title>De-novo sequencing of pomegranate (Punica granatum L.) genome.</title>
        <authorList>
            <person name="Akparov Z."/>
            <person name="Amiraslanov A."/>
            <person name="Hajiyeva S."/>
            <person name="Abbasov M."/>
            <person name="Kaur K."/>
            <person name="Hamwieh A."/>
            <person name="Solovyev V."/>
            <person name="Salamov A."/>
            <person name="Braich B."/>
            <person name="Kosarev P."/>
            <person name="Mahmoud A."/>
            <person name="Hajiyev E."/>
            <person name="Babayeva S."/>
            <person name="Izzatullayeva V."/>
            <person name="Mammadov A."/>
            <person name="Mammadov A."/>
            <person name="Sharifova S."/>
            <person name="Ojaghi J."/>
            <person name="Eynullazada K."/>
            <person name="Bayramov B."/>
            <person name="Abdulazimova A."/>
            <person name="Shahmuradov I."/>
        </authorList>
    </citation>
    <scope>NUCLEOTIDE SEQUENCE [LARGE SCALE GENOMIC DNA]</scope>
    <source>
        <strain evidence="4">cv. AG2017</strain>
        <tissue evidence="3">Leaf</tissue>
    </source>
</reference>
<feature type="region of interest" description="Disordered" evidence="1">
    <location>
        <begin position="1"/>
        <end position="21"/>
    </location>
</feature>
<feature type="transmembrane region" description="Helical" evidence="2">
    <location>
        <begin position="156"/>
        <end position="178"/>
    </location>
</feature>
<evidence type="ECO:0000256" key="1">
    <source>
        <dbReference type="SAM" id="MobiDB-lite"/>
    </source>
</evidence>
<evidence type="ECO:0000313" key="4">
    <source>
        <dbReference type="Proteomes" id="UP000233551"/>
    </source>
</evidence>
<name>A0A2I0KEA6_PUNGR</name>
<evidence type="ECO:0000256" key="2">
    <source>
        <dbReference type="SAM" id="Phobius"/>
    </source>
</evidence>
<accession>A0A2I0KEA6</accession>
<keyword evidence="2" id="KW-0472">Membrane</keyword>